<dbReference type="Gene3D" id="1.20.1540.10">
    <property type="entry name" value="Rhomboid-like"/>
    <property type="match status" value="1"/>
</dbReference>
<evidence type="ECO:0000256" key="4">
    <source>
        <dbReference type="ARBA" id="ARBA00022801"/>
    </source>
</evidence>
<dbReference type="GO" id="GO:0004252">
    <property type="term" value="F:serine-type endopeptidase activity"/>
    <property type="evidence" value="ECO:0007669"/>
    <property type="project" value="InterPro"/>
</dbReference>
<evidence type="ECO:0000256" key="2">
    <source>
        <dbReference type="ARBA" id="ARBA00009045"/>
    </source>
</evidence>
<dbReference type="PANTHER" id="PTHR43731">
    <property type="entry name" value="RHOMBOID PROTEASE"/>
    <property type="match status" value="1"/>
</dbReference>
<keyword evidence="10" id="KW-1185">Reference proteome</keyword>
<dbReference type="Pfam" id="PF01694">
    <property type="entry name" value="Rhomboid"/>
    <property type="match status" value="1"/>
</dbReference>
<evidence type="ECO:0000256" key="1">
    <source>
        <dbReference type="ARBA" id="ARBA00004141"/>
    </source>
</evidence>
<evidence type="ECO:0000256" key="3">
    <source>
        <dbReference type="ARBA" id="ARBA00022692"/>
    </source>
</evidence>
<keyword evidence="4" id="KW-0378">Hydrolase</keyword>
<dbReference type="InterPro" id="IPR035952">
    <property type="entry name" value="Rhomboid-like_sf"/>
</dbReference>
<keyword evidence="5 7" id="KW-1133">Transmembrane helix</keyword>
<organism evidence="9 10">
    <name type="scientific">Caldibacillus thermoamylovorans</name>
    <dbReference type="NCBI Taxonomy" id="35841"/>
    <lineage>
        <taxon>Bacteria</taxon>
        <taxon>Bacillati</taxon>
        <taxon>Bacillota</taxon>
        <taxon>Bacilli</taxon>
        <taxon>Bacillales</taxon>
        <taxon>Bacillaceae</taxon>
        <taxon>Caldibacillus</taxon>
    </lineage>
</organism>
<comment type="similarity">
    <text evidence="2">Belongs to the peptidase S54 family.</text>
</comment>
<sequence length="390" mass="45073">MSYHTDYLYWKFIHSMIVDGYRIMHLAEDQQEVWLENIVHKQFPLIRVKRKDIDWSNWLRSDMKQTILQADKIRKMYFRNKFQVLNIYFTSLPPVDSYEPYVNRPVQIENVKTKMYSILFDESHLQDSVQFVTKIIGQNPFGQIKEDYSDYEVGALKSLISQETIAAEKREKQLFNRTKPFFTYFLLVAITFVFILLEMNGGSTNPYVLLYFGAKYNPAILDGEWWRFFTPMFLHIGFLHLFMNGLSLYYLGTAVESIFGRLRFLIIYLFSGFFGTLASFIFSSHLSAGASGAIFGLFGALLYFGIEHKHTFFRTIGPNILALIGVNVVIGFAVPSIDISGHMGGMIGGFLAAGILGLPDTKKRYRMYYLLLTVVITAIALYYGYQFPNI</sequence>
<dbReference type="SUPFAM" id="SSF144091">
    <property type="entry name" value="Rhomboid-like"/>
    <property type="match status" value="1"/>
</dbReference>
<evidence type="ECO:0000256" key="6">
    <source>
        <dbReference type="ARBA" id="ARBA00023136"/>
    </source>
</evidence>
<dbReference type="Proteomes" id="UP000040576">
    <property type="component" value="Unassembled WGS sequence"/>
</dbReference>
<gene>
    <name evidence="9" type="ORF">BT1A1_2210</name>
</gene>
<feature type="transmembrane region" description="Helical" evidence="7">
    <location>
        <begin position="264"/>
        <end position="282"/>
    </location>
</feature>
<dbReference type="InterPro" id="IPR050925">
    <property type="entry name" value="Rhomboid_protease_S54"/>
</dbReference>
<feature type="transmembrane region" description="Helical" evidence="7">
    <location>
        <begin position="232"/>
        <end position="252"/>
    </location>
</feature>
<feature type="transmembrane region" description="Helical" evidence="7">
    <location>
        <begin position="288"/>
        <end position="306"/>
    </location>
</feature>
<accession>A0A090IVB4</accession>
<evidence type="ECO:0000256" key="7">
    <source>
        <dbReference type="SAM" id="Phobius"/>
    </source>
</evidence>
<feature type="transmembrane region" description="Helical" evidence="7">
    <location>
        <begin position="343"/>
        <end position="360"/>
    </location>
</feature>
<dbReference type="AlphaFoldDB" id="A0A090IVB4"/>
<protein>
    <submittedName>
        <fullName evidence="9">Serine protease of Rhomboid family</fullName>
    </submittedName>
</protein>
<dbReference type="GO" id="GO:0006508">
    <property type="term" value="P:proteolysis"/>
    <property type="evidence" value="ECO:0007669"/>
    <property type="project" value="UniProtKB-KW"/>
</dbReference>
<comment type="subcellular location">
    <subcellularLocation>
        <location evidence="1">Membrane</location>
        <topology evidence="1">Multi-pass membrane protein</topology>
    </subcellularLocation>
</comment>
<dbReference type="InterPro" id="IPR022764">
    <property type="entry name" value="Peptidase_S54_rhomboid_dom"/>
</dbReference>
<dbReference type="GO" id="GO:0016020">
    <property type="term" value="C:membrane"/>
    <property type="evidence" value="ECO:0007669"/>
    <property type="project" value="UniProtKB-SubCell"/>
</dbReference>
<feature type="transmembrane region" description="Helical" evidence="7">
    <location>
        <begin position="181"/>
        <end position="197"/>
    </location>
</feature>
<reference evidence="9 10" key="1">
    <citation type="submission" date="2014-07" db="EMBL/GenBank/DDBJ databases">
        <authorList>
            <person name="Wibberg Daniel"/>
        </authorList>
    </citation>
    <scope>NUCLEOTIDE SEQUENCE [LARGE SCALE GENOMIC DNA]</scope>
</reference>
<evidence type="ECO:0000256" key="5">
    <source>
        <dbReference type="ARBA" id="ARBA00022989"/>
    </source>
</evidence>
<keyword evidence="6 7" id="KW-0472">Membrane</keyword>
<dbReference type="EMBL" id="CCRF01000064">
    <property type="protein sequence ID" value="CEE02031.1"/>
    <property type="molecule type" value="Genomic_DNA"/>
</dbReference>
<dbReference type="PANTHER" id="PTHR43731:SF14">
    <property type="entry name" value="PRESENILIN-ASSOCIATED RHOMBOID-LIKE PROTEIN, MITOCHONDRIAL"/>
    <property type="match status" value="1"/>
</dbReference>
<evidence type="ECO:0000313" key="9">
    <source>
        <dbReference type="EMBL" id="CEE02031.1"/>
    </source>
</evidence>
<evidence type="ECO:0000313" key="10">
    <source>
        <dbReference type="Proteomes" id="UP000040576"/>
    </source>
</evidence>
<feature type="transmembrane region" description="Helical" evidence="7">
    <location>
        <begin position="367"/>
        <end position="385"/>
    </location>
</feature>
<proteinExistence type="inferred from homology"/>
<feature type="transmembrane region" description="Helical" evidence="7">
    <location>
        <begin position="318"/>
        <end position="337"/>
    </location>
</feature>
<evidence type="ECO:0000259" key="8">
    <source>
        <dbReference type="Pfam" id="PF01694"/>
    </source>
</evidence>
<keyword evidence="3 7" id="KW-0812">Transmembrane</keyword>
<feature type="domain" description="Peptidase S54 rhomboid" evidence="8">
    <location>
        <begin position="223"/>
        <end position="356"/>
    </location>
</feature>
<name>A0A090IVB4_9BACI</name>
<keyword evidence="9" id="KW-0645">Protease</keyword>
<dbReference type="RefSeq" id="WP_034771050.1">
    <property type="nucleotide sequence ID" value="NZ_CCRF01000064.1"/>
</dbReference>